<feature type="domain" description="Core-binding (CB)" evidence="6">
    <location>
        <begin position="21"/>
        <end position="110"/>
    </location>
</feature>
<dbReference type="InterPro" id="IPR050090">
    <property type="entry name" value="Tyrosine_recombinase_XerCD"/>
</dbReference>
<gene>
    <name evidence="7" type="ORF">IDM40_12175</name>
</gene>
<dbReference type="PROSITE" id="PS51898">
    <property type="entry name" value="TYR_RECOMBINASE"/>
    <property type="match status" value="1"/>
</dbReference>
<sequence length="342" mass="37569">MGVQHEDEPQQDFRGQGRGRDLVVVRIEEYLRARCAAKPSAHTVAAYRRDLEAVLGEVARVRGTEPGRVVLEELEVVVLRAAFAEFAAQRAASSVVRAWSTWNGFFRFWVAEQVVAGNPMSAVPRPKVRASAPKPLRGEDTPEQLLRALAQGARKARDPWPERDLAVLALALLTGMRSAEMLSLRMDSLGGRPGERRVRVVGKGGGERVLPIEAPLEVLLEAYLVSRRERFGVVRGEDALLVDNRGRGLRRGGLQYLVQQCYRHAGVHDRVARGTLVHALRHTFATRLAEDGASVTEIMHLLGHASVSSSQAYIEVSEGARRQAASANRTYGVLRELAGPGE</sequence>
<dbReference type="InterPro" id="IPR010998">
    <property type="entry name" value="Integrase_recombinase_N"/>
</dbReference>
<dbReference type="EMBL" id="JADBGI010000009">
    <property type="protein sequence ID" value="MBE2999456.1"/>
    <property type="molecule type" value="Genomic_DNA"/>
</dbReference>
<dbReference type="InterPro" id="IPR004107">
    <property type="entry name" value="Integrase_SAM-like_N"/>
</dbReference>
<name>A0ABR9P6I4_9ACTN</name>
<dbReference type="InterPro" id="IPR013762">
    <property type="entry name" value="Integrase-like_cat_sf"/>
</dbReference>
<dbReference type="Pfam" id="PF00589">
    <property type="entry name" value="Phage_integrase"/>
    <property type="match status" value="1"/>
</dbReference>
<dbReference type="InterPro" id="IPR011010">
    <property type="entry name" value="DNA_brk_join_enz"/>
</dbReference>
<evidence type="ECO:0000259" key="6">
    <source>
        <dbReference type="PROSITE" id="PS51900"/>
    </source>
</evidence>
<evidence type="ECO:0000256" key="3">
    <source>
        <dbReference type="ARBA" id="ARBA00023172"/>
    </source>
</evidence>
<proteinExistence type="predicted"/>
<dbReference type="Gene3D" id="1.10.443.10">
    <property type="entry name" value="Intergrase catalytic core"/>
    <property type="match status" value="1"/>
</dbReference>
<organism evidence="7 8">
    <name type="scientific">Nocardiopsis coralli</name>
    <dbReference type="NCBI Taxonomy" id="2772213"/>
    <lineage>
        <taxon>Bacteria</taxon>
        <taxon>Bacillati</taxon>
        <taxon>Actinomycetota</taxon>
        <taxon>Actinomycetes</taxon>
        <taxon>Streptosporangiales</taxon>
        <taxon>Nocardiopsidaceae</taxon>
        <taxon>Nocardiopsis</taxon>
    </lineage>
</organism>
<dbReference type="InterPro" id="IPR044068">
    <property type="entry name" value="CB"/>
</dbReference>
<dbReference type="PANTHER" id="PTHR30349:SF81">
    <property type="entry name" value="TYROSINE RECOMBINASE XERC"/>
    <property type="match status" value="1"/>
</dbReference>
<dbReference type="Proteomes" id="UP000806528">
    <property type="component" value="Unassembled WGS sequence"/>
</dbReference>
<evidence type="ECO:0000313" key="8">
    <source>
        <dbReference type="Proteomes" id="UP000806528"/>
    </source>
</evidence>
<dbReference type="Gene3D" id="1.10.150.130">
    <property type="match status" value="1"/>
</dbReference>
<dbReference type="PANTHER" id="PTHR30349">
    <property type="entry name" value="PHAGE INTEGRASE-RELATED"/>
    <property type="match status" value="1"/>
</dbReference>
<feature type="domain" description="Tyr recombinase" evidence="5">
    <location>
        <begin position="131"/>
        <end position="326"/>
    </location>
</feature>
<accession>A0ABR9P6I4</accession>
<evidence type="ECO:0000256" key="2">
    <source>
        <dbReference type="ARBA" id="ARBA00023125"/>
    </source>
</evidence>
<evidence type="ECO:0000256" key="4">
    <source>
        <dbReference type="PROSITE-ProRule" id="PRU01248"/>
    </source>
</evidence>
<keyword evidence="3" id="KW-0233">DNA recombination</keyword>
<evidence type="ECO:0000313" key="7">
    <source>
        <dbReference type="EMBL" id="MBE2999456.1"/>
    </source>
</evidence>
<keyword evidence="8" id="KW-1185">Reference proteome</keyword>
<dbReference type="SUPFAM" id="SSF56349">
    <property type="entry name" value="DNA breaking-rejoining enzymes"/>
    <property type="match status" value="1"/>
</dbReference>
<dbReference type="Pfam" id="PF02899">
    <property type="entry name" value="Phage_int_SAM_1"/>
    <property type="match status" value="1"/>
</dbReference>
<dbReference type="PROSITE" id="PS51900">
    <property type="entry name" value="CB"/>
    <property type="match status" value="1"/>
</dbReference>
<comment type="caution">
    <text evidence="7">The sequence shown here is derived from an EMBL/GenBank/DDBJ whole genome shotgun (WGS) entry which is preliminary data.</text>
</comment>
<dbReference type="RefSeq" id="WP_193122085.1">
    <property type="nucleotide sequence ID" value="NZ_JADBGI010000009.1"/>
</dbReference>
<protein>
    <submittedName>
        <fullName evidence="7">Tyrosine-type recombinase/integrase</fullName>
    </submittedName>
</protein>
<dbReference type="InterPro" id="IPR002104">
    <property type="entry name" value="Integrase_catalytic"/>
</dbReference>
<evidence type="ECO:0000259" key="5">
    <source>
        <dbReference type="PROSITE" id="PS51898"/>
    </source>
</evidence>
<reference evidence="7 8" key="1">
    <citation type="submission" date="2020-09" db="EMBL/GenBank/DDBJ databases">
        <title>Diversity and distribution of actinomycetes associated with coral in the coast of Hainan.</title>
        <authorList>
            <person name="Li F."/>
        </authorList>
    </citation>
    <scope>NUCLEOTIDE SEQUENCE [LARGE SCALE GENOMIC DNA]</scope>
    <source>
        <strain evidence="7 8">HNM0947</strain>
    </source>
</reference>
<keyword evidence="1" id="KW-0229">DNA integration</keyword>
<keyword evidence="2 4" id="KW-0238">DNA-binding</keyword>
<dbReference type="CDD" id="cd00397">
    <property type="entry name" value="DNA_BRE_C"/>
    <property type="match status" value="1"/>
</dbReference>
<evidence type="ECO:0000256" key="1">
    <source>
        <dbReference type="ARBA" id="ARBA00022908"/>
    </source>
</evidence>